<feature type="region of interest" description="Disordered" evidence="1">
    <location>
        <begin position="106"/>
        <end position="187"/>
    </location>
</feature>
<organism evidence="2 3">
    <name type="scientific">Aplosporella prunicola CBS 121167</name>
    <dbReference type="NCBI Taxonomy" id="1176127"/>
    <lineage>
        <taxon>Eukaryota</taxon>
        <taxon>Fungi</taxon>
        <taxon>Dikarya</taxon>
        <taxon>Ascomycota</taxon>
        <taxon>Pezizomycotina</taxon>
        <taxon>Dothideomycetes</taxon>
        <taxon>Dothideomycetes incertae sedis</taxon>
        <taxon>Botryosphaeriales</taxon>
        <taxon>Aplosporellaceae</taxon>
        <taxon>Aplosporella</taxon>
    </lineage>
</organism>
<name>A0A6A6AZ70_9PEZI</name>
<gene>
    <name evidence="2" type="ORF">K452DRAFT_312747</name>
</gene>
<accession>A0A6A6AZ70</accession>
<dbReference type="EMBL" id="ML995509">
    <property type="protein sequence ID" value="KAF2136936.1"/>
    <property type="molecule type" value="Genomic_DNA"/>
</dbReference>
<reference evidence="2" key="1">
    <citation type="journal article" date="2020" name="Stud. Mycol.">
        <title>101 Dothideomycetes genomes: a test case for predicting lifestyles and emergence of pathogens.</title>
        <authorList>
            <person name="Haridas S."/>
            <person name="Albert R."/>
            <person name="Binder M."/>
            <person name="Bloem J."/>
            <person name="Labutti K."/>
            <person name="Salamov A."/>
            <person name="Andreopoulos B."/>
            <person name="Baker S."/>
            <person name="Barry K."/>
            <person name="Bills G."/>
            <person name="Bluhm B."/>
            <person name="Cannon C."/>
            <person name="Castanera R."/>
            <person name="Culley D."/>
            <person name="Daum C."/>
            <person name="Ezra D."/>
            <person name="Gonzalez J."/>
            <person name="Henrissat B."/>
            <person name="Kuo A."/>
            <person name="Liang C."/>
            <person name="Lipzen A."/>
            <person name="Lutzoni F."/>
            <person name="Magnuson J."/>
            <person name="Mondo S."/>
            <person name="Nolan M."/>
            <person name="Ohm R."/>
            <person name="Pangilinan J."/>
            <person name="Park H.-J."/>
            <person name="Ramirez L."/>
            <person name="Alfaro M."/>
            <person name="Sun H."/>
            <person name="Tritt A."/>
            <person name="Yoshinaga Y."/>
            <person name="Zwiers L.-H."/>
            <person name="Turgeon B."/>
            <person name="Goodwin S."/>
            <person name="Spatafora J."/>
            <person name="Crous P."/>
            <person name="Grigoriev I."/>
        </authorList>
    </citation>
    <scope>NUCLEOTIDE SEQUENCE</scope>
    <source>
        <strain evidence="2">CBS 121167</strain>
    </source>
</reference>
<dbReference type="Proteomes" id="UP000799438">
    <property type="component" value="Unassembled WGS sequence"/>
</dbReference>
<proteinExistence type="predicted"/>
<evidence type="ECO:0000313" key="2">
    <source>
        <dbReference type="EMBL" id="KAF2136936.1"/>
    </source>
</evidence>
<dbReference type="AlphaFoldDB" id="A0A6A6AZ70"/>
<evidence type="ECO:0000313" key="3">
    <source>
        <dbReference type="Proteomes" id="UP000799438"/>
    </source>
</evidence>
<sequence length="187" mass="20830">MSDPSKRGILVGIPHRRYVSYPTTYVDMVNAARHPATPKAVAVTVCILMEFFPGWNILPVLIPTQGQEVQQSDATEATTKCCKTLEDMEPPPSSQCVKRSPTPLAELLLTPPSTPPKSPPSLTEEGKQQHESRDMGRDKREKEGDGKNTRGIKRRKLHQDDSRKAGEEDDQPGFFRNGNGNLELPLW</sequence>
<keyword evidence="3" id="KW-1185">Reference proteome</keyword>
<dbReference type="RefSeq" id="XP_033392654.1">
    <property type="nucleotide sequence ID" value="XM_033543579.1"/>
</dbReference>
<feature type="compositionally biased region" description="Basic and acidic residues" evidence="1">
    <location>
        <begin position="124"/>
        <end position="148"/>
    </location>
</feature>
<evidence type="ECO:0000256" key="1">
    <source>
        <dbReference type="SAM" id="MobiDB-lite"/>
    </source>
</evidence>
<dbReference type="GeneID" id="54301076"/>
<protein>
    <submittedName>
        <fullName evidence="2">Uncharacterized protein</fullName>
    </submittedName>
</protein>